<dbReference type="KEGG" id="ful:C4N20_00100"/>
<reference evidence="2 3" key="1">
    <citation type="submission" date="2018-06" db="EMBL/GenBank/DDBJ databases">
        <authorList>
            <consortium name="Pathogen Informatics"/>
            <person name="Doyle S."/>
        </authorList>
    </citation>
    <scope>NUCLEOTIDE SEQUENCE [LARGE SCALE GENOMIC DNA]</scope>
    <source>
        <strain evidence="2 3">NCTC12112</strain>
    </source>
</reference>
<keyword evidence="1" id="KW-0472">Membrane</keyword>
<sequence>MNRETILLIITIILSIAGIYYLYRYKKESLWVIACYVVTRAEEEFIAGQGKQKLEYAIKEFKKKIPFYLSWLISEKFIISLIEEALKTLQKTFKSTKDKQLTIVNEILKTATTGATKDILKVAGQMQKDINRKGFVEGYLEGRTDFKGNSNLVGGVKAGIKL</sequence>
<dbReference type="GeneID" id="78453191"/>
<dbReference type="AlphaFoldDB" id="A0AAX2JBV6"/>
<gene>
    <name evidence="2" type="ORF">NCTC12112_01886</name>
</gene>
<dbReference type="EMBL" id="LS483487">
    <property type="protein sequence ID" value="SQJ04758.1"/>
    <property type="molecule type" value="Genomic_DNA"/>
</dbReference>
<feature type="transmembrane region" description="Helical" evidence="1">
    <location>
        <begin position="6"/>
        <end position="23"/>
    </location>
</feature>
<protein>
    <submittedName>
        <fullName evidence="2">Uncharacterized protein</fullName>
    </submittedName>
</protein>
<evidence type="ECO:0000256" key="1">
    <source>
        <dbReference type="SAM" id="Phobius"/>
    </source>
</evidence>
<organism evidence="2 3">
    <name type="scientific">Fusobacterium ulcerans</name>
    <dbReference type="NCBI Taxonomy" id="861"/>
    <lineage>
        <taxon>Bacteria</taxon>
        <taxon>Fusobacteriati</taxon>
        <taxon>Fusobacteriota</taxon>
        <taxon>Fusobacteriia</taxon>
        <taxon>Fusobacteriales</taxon>
        <taxon>Fusobacteriaceae</taxon>
        <taxon>Fusobacterium</taxon>
    </lineage>
</organism>
<accession>A0AAX2JBV6</accession>
<evidence type="ECO:0000313" key="2">
    <source>
        <dbReference type="EMBL" id="SQJ04758.1"/>
    </source>
</evidence>
<name>A0AAX2JBV6_9FUSO</name>
<dbReference type="Proteomes" id="UP000249008">
    <property type="component" value="Chromosome 1"/>
</dbReference>
<keyword evidence="1" id="KW-1133">Transmembrane helix</keyword>
<proteinExistence type="predicted"/>
<evidence type="ECO:0000313" key="3">
    <source>
        <dbReference type="Proteomes" id="UP000249008"/>
    </source>
</evidence>
<dbReference type="RefSeq" id="WP_005982182.1">
    <property type="nucleotide sequence ID" value="NZ_CABKNW010000005.1"/>
</dbReference>
<keyword evidence="1" id="KW-0812">Transmembrane</keyword>